<dbReference type="EMBL" id="ML122271">
    <property type="protein sequence ID" value="RPD59139.1"/>
    <property type="molecule type" value="Genomic_DNA"/>
</dbReference>
<dbReference type="AlphaFoldDB" id="A0A5C2S7N0"/>
<sequence length="267" mass="29355">MEVDVPPMPYRTRSSTKRSRSPSSPTQYDRPSKRASSGMDTSVPLPFQPALARVRVRTEDWVSQTQGLRLESPSLENSGYNTPVSLEDAAGVRIDETMVDEPMVRFLCGVSPVIPCNGATSQNREDNAMSVSPPRPMPVFSQAPHTPFLGTPSSSYPHTSPAFQNPNQLQIPSIQIQAATPSPVQMFPQHPFPDSTSSSASVSDIFFTAPPEQVSDHSPSLLPPHQQQDCAQTQASSGSRKQRFTMGPRADCELCRMRVKGHYMHFD</sequence>
<evidence type="ECO:0000313" key="2">
    <source>
        <dbReference type="EMBL" id="RPD59139.1"/>
    </source>
</evidence>
<proteinExistence type="predicted"/>
<reference evidence="2" key="1">
    <citation type="journal article" date="2018" name="Genome Biol. Evol.">
        <title>Genomics and development of Lentinus tigrinus, a white-rot wood-decaying mushroom with dimorphic fruiting bodies.</title>
        <authorList>
            <person name="Wu B."/>
            <person name="Xu Z."/>
            <person name="Knudson A."/>
            <person name="Carlson A."/>
            <person name="Chen N."/>
            <person name="Kovaka S."/>
            <person name="LaButti K."/>
            <person name="Lipzen A."/>
            <person name="Pennachio C."/>
            <person name="Riley R."/>
            <person name="Schakwitz W."/>
            <person name="Umezawa K."/>
            <person name="Ohm R.A."/>
            <person name="Grigoriev I.V."/>
            <person name="Nagy L.G."/>
            <person name="Gibbons J."/>
            <person name="Hibbett D."/>
        </authorList>
    </citation>
    <scope>NUCLEOTIDE SEQUENCE [LARGE SCALE GENOMIC DNA]</scope>
    <source>
        <strain evidence="2">ALCF2SS1-6</strain>
    </source>
</reference>
<name>A0A5C2S7N0_9APHY</name>
<accession>A0A5C2S7N0</accession>
<dbReference type="STRING" id="1328759.A0A5C2S7N0"/>
<feature type="compositionally biased region" description="Polar residues" evidence="1">
    <location>
        <begin position="225"/>
        <end position="239"/>
    </location>
</feature>
<evidence type="ECO:0000256" key="1">
    <source>
        <dbReference type="SAM" id="MobiDB-lite"/>
    </source>
</evidence>
<dbReference type="Proteomes" id="UP000313359">
    <property type="component" value="Unassembled WGS sequence"/>
</dbReference>
<dbReference type="OrthoDB" id="3200438at2759"/>
<evidence type="ECO:0000313" key="3">
    <source>
        <dbReference type="Proteomes" id="UP000313359"/>
    </source>
</evidence>
<organism evidence="2 3">
    <name type="scientific">Lentinus tigrinus ALCF2SS1-6</name>
    <dbReference type="NCBI Taxonomy" id="1328759"/>
    <lineage>
        <taxon>Eukaryota</taxon>
        <taxon>Fungi</taxon>
        <taxon>Dikarya</taxon>
        <taxon>Basidiomycota</taxon>
        <taxon>Agaricomycotina</taxon>
        <taxon>Agaricomycetes</taxon>
        <taxon>Polyporales</taxon>
        <taxon>Polyporaceae</taxon>
        <taxon>Lentinus</taxon>
    </lineage>
</organism>
<gene>
    <name evidence="2" type="ORF">L227DRAFT_612131</name>
</gene>
<feature type="region of interest" description="Disordered" evidence="1">
    <location>
        <begin position="1"/>
        <end position="44"/>
    </location>
</feature>
<protein>
    <submittedName>
        <fullName evidence="2">Uncharacterized protein</fullName>
    </submittedName>
</protein>
<keyword evidence="3" id="KW-1185">Reference proteome</keyword>
<feature type="region of interest" description="Disordered" evidence="1">
    <location>
        <begin position="210"/>
        <end position="245"/>
    </location>
</feature>